<organism evidence="1">
    <name type="scientific">bioreactor metagenome</name>
    <dbReference type="NCBI Taxonomy" id="1076179"/>
    <lineage>
        <taxon>unclassified sequences</taxon>
        <taxon>metagenomes</taxon>
        <taxon>ecological metagenomes</taxon>
    </lineage>
</organism>
<accession>A0A644TIK4</accession>
<dbReference type="AlphaFoldDB" id="A0A644TIK4"/>
<name>A0A644TIK4_9ZZZZ</name>
<evidence type="ECO:0000313" key="1">
    <source>
        <dbReference type="EMBL" id="MPL66704.1"/>
    </source>
</evidence>
<dbReference type="EMBL" id="VSSQ01000033">
    <property type="protein sequence ID" value="MPL66704.1"/>
    <property type="molecule type" value="Genomic_DNA"/>
</dbReference>
<sequence>MKKLILSFVLIIISALSTNLYAQSPEESCQIIESEIKDGIYTKFSVNSNGILTYVWTDKKSDSETILTIDLTKITVSKDVSSRGYRVFINCIDGIDCVNERGKLGTDETYYSDFSKTYLPANDEKGMVTIYNQMVFLLKLGNTNR</sequence>
<reference evidence="1" key="1">
    <citation type="submission" date="2019-08" db="EMBL/GenBank/DDBJ databases">
        <authorList>
            <person name="Kucharzyk K."/>
            <person name="Murdoch R.W."/>
            <person name="Higgins S."/>
            <person name="Loffler F."/>
        </authorList>
    </citation>
    <scope>NUCLEOTIDE SEQUENCE</scope>
</reference>
<proteinExistence type="predicted"/>
<protein>
    <submittedName>
        <fullName evidence="1">Uncharacterized protein</fullName>
    </submittedName>
</protein>
<comment type="caution">
    <text evidence="1">The sequence shown here is derived from an EMBL/GenBank/DDBJ whole genome shotgun (WGS) entry which is preliminary data.</text>
</comment>
<gene>
    <name evidence="1" type="ORF">SDC9_12391</name>
</gene>